<dbReference type="KEGG" id="rlc:K227x_08460"/>
<dbReference type="Pfam" id="PF14534">
    <property type="entry name" value="DUF4440"/>
    <property type="match status" value="1"/>
</dbReference>
<dbReference type="AlphaFoldDB" id="A0A517N5Q6"/>
<reference evidence="3 4" key="1">
    <citation type="submission" date="2019-02" db="EMBL/GenBank/DDBJ databases">
        <title>Deep-cultivation of Planctomycetes and their phenomic and genomic characterization uncovers novel biology.</title>
        <authorList>
            <person name="Wiegand S."/>
            <person name="Jogler M."/>
            <person name="Boedeker C."/>
            <person name="Pinto D."/>
            <person name="Vollmers J."/>
            <person name="Rivas-Marin E."/>
            <person name="Kohn T."/>
            <person name="Peeters S.H."/>
            <person name="Heuer A."/>
            <person name="Rast P."/>
            <person name="Oberbeckmann S."/>
            <person name="Bunk B."/>
            <person name="Jeske O."/>
            <person name="Meyerdierks A."/>
            <person name="Storesund J.E."/>
            <person name="Kallscheuer N."/>
            <person name="Luecker S."/>
            <person name="Lage O.M."/>
            <person name="Pohl T."/>
            <person name="Merkel B.J."/>
            <person name="Hornburger P."/>
            <person name="Mueller R.-W."/>
            <person name="Bruemmer F."/>
            <person name="Labrenz M."/>
            <person name="Spormann A.M."/>
            <person name="Op den Camp H."/>
            <person name="Overmann J."/>
            <person name="Amann R."/>
            <person name="Jetten M.S.M."/>
            <person name="Mascher T."/>
            <person name="Medema M.H."/>
            <person name="Devos D.P."/>
            <person name="Kaster A.-K."/>
            <person name="Ovreas L."/>
            <person name="Rohde M."/>
            <person name="Galperin M.Y."/>
            <person name="Jogler C."/>
        </authorList>
    </citation>
    <scope>NUCLEOTIDE SEQUENCE [LARGE SCALE GENOMIC DNA]</scope>
    <source>
        <strain evidence="3 4">K22_7</strain>
    </source>
</reference>
<evidence type="ECO:0000256" key="1">
    <source>
        <dbReference type="SAM" id="SignalP"/>
    </source>
</evidence>
<protein>
    <recommendedName>
        <fullName evidence="2">DUF4440 domain-containing protein</fullName>
    </recommendedName>
</protein>
<dbReference type="EMBL" id="CP036525">
    <property type="protein sequence ID" value="QDT02469.1"/>
    <property type="molecule type" value="Genomic_DNA"/>
</dbReference>
<dbReference type="InterPro" id="IPR032710">
    <property type="entry name" value="NTF2-like_dom_sf"/>
</dbReference>
<proteinExistence type="predicted"/>
<evidence type="ECO:0000259" key="2">
    <source>
        <dbReference type="Pfam" id="PF14534"/>
    </source>
</evidence>
<dbReference type="Gene3D" id="3.10.450.50">
    <property type="match status" value="1"/>
</dbReference>
<dbReference type="InterPro" id="IPR027843">
    <property type="entry name" value="DUF4440"/>
</dbReference>
<gene>
    <name evidence="3" type="ORF">K227x_08460</name>
</gene>
<sequence precursor="true">MIYKSPFLIVFVFLLSLPVFGGSAVGDDAVVRQAISDYVDAFNRNDWQAVGAMWSEDGSHVDRESGERTVGRDAVMADIHAAVQQRPDTKLAGTVDHLRQIRPDVYSVVGTIEVQSADLPQSVSDFSAILVNEDSKWVIDSIEETPHAAPKSSYEALQELEWLVGKWVDEADSGRVETTFRWTANQAFLLRSFVVRGADQVTGQGTQVIGWDPRSQEIRSWAFSSDGAFGDATWVRTGNQWLIRSSQTVPDGRAASGTYVLTKVDDQTMTLQLIGHDIEGEPQPTEPAVTVVRVADQPQSVPDPSANNPR</sequence>
<keyword evidence="1" id="KW-0732">Signal</keyword>
<evidence type="ECO:0000313" key="3">
    <source>
        <dbReference type="EMBL" id="QDT02469.1"/>
    </source>
</evidence>
<evidence type="ECO:0000313" key="4">
    <source>
        <dbReference type="Proteomes" id="UP000318538"/>
    </source>
</evidence>
<feature type="domain" description="DUF4440" evidence="2">
    <location>
        <begin position="31"/>
        <end position="139"/>
    </location>
</feature>
<dbReference type="Proteomes" id="UP000318538">
    <property type="component" value="Chromosome"/>
</dbReference>
<dbReference type="RefSeq" id="WP_145168162.1">
    <property type="nucleotide sequence ID" value="NZ_CP036525.1"/>
</dbReference>
<dbReference type="SUPFAM" id="SSF54427">
    <property type="entry name" value="NTF2-like"/>
    <property type="match status" value="1"/>
</dbReference>
<accession>A0A517N5Q6</accession>
<name>A0A517N5Q6_9BACT</name>
<dbReference type="OrthoDB" id="263788at2"/>
<feature type="chain" id="PRO_5022026286" description="DUF4440 domain-containing protein" evidence="1">
    <location>
        <begin position="22"/>
        <end position="310"/>
    </location>
</feature>
<keyword evidence="4" id="KW-1185">Reference proteome</keyword>
<organism evidence="3 4">
    <name type="scientific">Rubripirellula lacrimiformis</name>
    <dbReference type="NCBI Taxonomy" id="1930273"/>
    <lineage>
        <taxon>Bacteria</taxon>
        <taxon>Pseudomonadati</taxon>
        <taxon>Planctomycetota</taxon>
        <taxon>Planctomycetia</taxon>
        <taxon>Pirellulales</taxon>
        <taxon>Pirellulaceae</taxon>
        <taxon>Rubripirellula</taxon>
    </lineage>
</organism>
<feature type="signal peptide" evidence="1">
    <location>
        <begin position="1"/>
        <end position="21"/>
    </location>
</feature>